<comment type="catalytic activity">
    <reaction evidence="2">
        <text>an L-aminoacyl-L-amino acid + H2O = 2 an L-alpha-amino acid</text>
        <dbReference type="Rhea" id="RHEA:48940"/>
        <dbReference type="ChEBI" id="CHEBI:15377"/>
        <dbReference type="ChEBI" id="CHEBI:59869"/>
        <dbReference type="ChEBI" id="CHEBI:77460"/>
        <dbReference type="EC" id="3.4.13.19"/>
    </reaction>
</comment>
<dbReference type="InterPro" id="IPR008257">
    <property type="entry name" value="Pept_M19"/>
</dbReference>
<keyword evidence="3" id="KW-0472">Membrane</keyword>
<name>A0A443HY93_BYSSP</name>
<dbReference type="PANTHER" id="PTHR10443">
    <property type="entry name" value="MICROSOMAL DIPEPTIDASE"/>
    <property type="match status" value="1"/>
</dbReference>
<dbReference type="PROSITE" id="PS51365">
    <property type="entry name" value="RENAL_DIPEPTIDASE_2"/>
    <property type="match status" value="1"/>
</dbReference>
<comment type="caution">
    <text evidence="4">The sequence shown here is derived from an EMBL/GenBank/DDBJ whole genome shotgun (WGS) entry which is preliminary data.</text>
</comment>
<dbReference type="VEuPathDB" id="FungiDB:C8Q69DRAFT_461257"/>
<keyword evidence="2" id="KW-0378">Hydrolase</keyword>
<dbReference type="GO" id="GO:0070573">
    <property type="term" value="F:metallodipeptidase activity"/>
    <property type="evidence" value="ECO:0007669"/>
    <property type="project" value="InterPro"/>
</dbReference>
<keyword evidence="2" id="KW-0645">Protease</keyword>
<dbReference type="CDD" id="cd01301">
    <property type="entry name" value="rDP_like"/>
    <property type="match status" value="1"/>
</dbReference>
<keyword evidence="3" id="KW-1133">Transmembrane helix</keyword>
<evidence type="ECO:0000256" key="1">
    <source>
        <dbReference type="ARBA" id="ARBA00022997"/>
    </source>
</evidence>
<sequence>MDGASAQRSQRSFPTLYLFISSIIIIFAYVNPFSWSFLSFIENEIDPNDYMARTRHILSTTPLIDGHNDLPYLMREQLRNKIYGSSFRDGLLSHTDIAKMKKGLMGGQFWSVYVPCPGAVTVTEAAPVEPGIDDPNWAVRDTLEQIDVTKRFVAEYSDTFQLCTTPSCARSAFNAGKIASMIGIEGGHQTGNSLGAIRIMFDMGARYITLTHNCDNAFGTAWTTVDSGKEDKGLTSFGREFVRELNRLGMMIDLAHVSHNTMRDVIAITRAPVIFSHSGAYSVEPHLRHAPDDVLRSMKENGGVIMVPFVTRFLNIEHPENATVEDVVDHIMRIAELAGWDHVGIGSDFDGTPNVPKGLEDASQYPNLIAALLARGATDAQARGVAGENILRAWRKIEDVAQGIQKEERPNEEVWEGRSWGPENIDLPRMFERCRG</sequence>
<organism evidence="4 5">
    <name type="scientific">Byssochlamys spectabilis</name>
    <name type="common">Paecilomyces variotii</name>
    <dbReference type="NCBI Taxonomy" id="264951"/>
    <lineage>
        <taxon>Eukaryota</taxon>
        <taxon>Fungi</taxon>
        <taxon>Dikarya</taxon>
        <taxon>Ascomycota</taxon>
        <taxon>Pezizomycotina</taxon>
        <taxon>Eurotiomycetes</taxon>
        <taxon>Eurotiomycetidae</taxon>
        <taxon>Eurotiales</taxon>
        <taxon>Thermoascaceae</taxon>
        <taxon>Paecilomyces</taxon>
    </lineage>
</organism>
<evidence type="ECO:0000256" key="2">
    <source>
        <dbReference type="RuleBase" id="RU341113"/>
    </source>
</evidence>
<evidence type="ECO:0000313" key="5">
    <source>
        <dbReference type="Proteomes" id="UP000283841"/>
    </source>
</evidence>
<gene>
    <name evidence="4" type="ORF">C8Q69DRAFT_461257</name>
</gene>
<dbReference type="Pfam" id="PF01244">
    <property type="entry name" value="Peptidase_M19"/>
    <property type="match status" value="1"/>
</dbReference>
<keyword evidence="3" id="KW-0812">Transmembrane</keyword>
<protein>
    <recommendedName>
        <fullName evidence="2">Dipeptidase</fullName>
        <ecNumber evidence="2">3.4.13.19</ecNumber>
    </recommendedName>
</protein>
<comment type="cofactor">
    <cofactor evidence="2">
        <name>Zn(2+)</name>
        <dbReference type="ChEBI" id="CHEBI:29105"/>
    </cofactor>
</comment>
<evidence type="ECO:0000313" key="4">
    <source>
        <dbReference type="EMBL" id="RWQ96805.1"/>
    </source>
</evidence>
<dbReference type="InterPro" id="IPR032466">
    <property type="entry name" value="Metal_Hydrolase"/>
</dbReference>
<dbReference type="Gene3D" id="3.20.20.140">
    <property type="entry name" value="Metal-dependent hydrolases"/>
    <property type="match status" value="1"/>
</dbReference>
<dbReference type="Proteomes" id="UP000283841">
    <property type="component" value="Unassembled WGS sequence"/>
</dbReference>
<dbReference type="AlphaFoldDB" id="A0A443HY93"/>
<dbReference type="RefSeq" id="XP_028486450.1">
    <property type="nucleotide sequence ID" value="XM_028630235.1"/>
</dbReference>
<comment type="similarity">
    <text evidence="2">Belongs to the metallo-dependent hydrolases superfamily. Peptidase M19 family.</text>
</comment>
<keyword evidence="2" id="KW-0862">Zinc</keyword>
<dbReference type="SUPFAM" id="SSF51556">
    <property type="entry name" value="Metallo-dependent hydrolases"/>
    <property type="match status" value="1"/>
</dbReference>
<dbReference type="STRING" id="264951.A0A443HY93"/>
<proteinExistence type="inferred from homology"/>
<keyword evidence="2" id="KW-0479">Metal-binding</keyword>
<dbReference type="GeneID" id="39599512"/>
<keyword evidence="1 2" id="KW-0224">Dipeptidase</keyword>
<dbReference type="GO" id="GO:0046872">
    <property type="term" value="F:metal ion binding"/>
    <property type="evidence" value="ECO:0007669"/>
    <property type="project" value="UniProtKB-UniRule"/>
</dbReference>
<keyword evidence="5" id="KW-1185">Reference proteome</keyword>
<dbReference type="EC" id="3.4.13.19" evidence="2"/>
<accession>A0A443HY93</accession>
<dbReference type="PANTHER" id="PTHR10443:SF12">
    <property type="entry name" value="DIPEPTIDASE"/>
    <property type="match status" value="1"/>
</dbReference>
<dbReference type="EMBL" id="RCNU01000003">
    <property type="protein sequence ID" value="RWQ96805.1"/>
    <property type="molecule type" value="Genomic_DNA"/>
</dbReference>
<reference evidence="4 5" key="1">
    <citation type="journal article" date="2018" name="Front. Microbiol.">
        <title>Genomic and genetic insights into a cosmopolitan fungus, Paecilomyces variotii (Eurotiales).</title>
        <authorList>
            <person name="Urquhart A.S."/>
            <person name="Mondo S.J."/>
            <person name="Makela M.R."/>
            <person name="Hane J.K."/>
            <person name="Wiebenga A."/>
            <person name="He G."/>
            <person name="Mihaltcheva S."/>
            <person name="Pangilinan J."/>
            <person name="Lipzen A."/>
            <person name="Barry K."/>
            <person name="de Vries R.P."/>
            <person name="Grigoriev I.V."/>
            <person name="Idnurm A."/>
        </authorList>
    </citation>
    <scope>NUCLEOTIDE SEQUENCE [LARGE SCALE GENOMIC DNA]</scope>
    <source>
        <strain evidence="4 5">CBS 101075</strain>
    </source>
</reference>
<evidence type="ECO:0000256" key="3">
    <source>
        <dbReference type="SAM" id="Phobius"/>
    </source>
</evidence>
<feature type="transmembrane region" description="Helical" evidence="3">
    <location>
        <begin position="12"/>
        <end position="30"/>
    </location>
</feature>
<keyword evidence="2" id="KW-0482">Metalloprotease</keyword>
<dbReference type="GO" id="GO:0006508">
    <property type="term" value="P:proteolysis"/>
    <property type="evidence" value="ECO:0007669"/>
    <property type="project" value="UniProtKB-KW"/>
</dbReference>